<dbReference type="AlphaFoldDB" id="A0AB34IB26"/>
<feature type="region of interest" description="Disordered" evidence="1">
    <location>
        <begin position="446"/>
        <end position="477"/>
    </location>
</feature>
<organism evidence="2 3">
    <name type="scientific">Prymnesium parvum</name>
    <name type="common">Toxic golden alga</name>
    <dbReference type="NCBI Taxonomy" id="97485"/>
    <lineage>
        <taxon>Eukaryota</taxon>
        <taxon>Haptista</taxon>
        <taxon>Haptophyta</taxon>
        <taxon>Prymnesiophyceae</taxon>
        <taxon>Prymnesiales</taxon>
        <taxon>Prymnesiaceae</taxon>
        <taxon>Prymnesium</taxon>
    </lineage>
</organism>
<evidence type="ECO:0000313" key="3">
    <source>
        <dbReference type="Proteomes" id="UP001515480"/>
    </source>
</evidence>
<gene>
    <name evidence="2" type="ORF">AB1Y20_014553</name>
</gene>
<feature type="compositionally biased region" description="Low complexity" evidence="1">
    <location>
        <begin position="463"/>
        <end position="477"/>
    </location>
</feature>
<name>A0AB34IB26_PRYPA</name>
<proteinExistence type="predicted"/>
<feature type="compositionally biased region" description="Low complexity" evidence="1">
    <location>
        <begin position="392"/>
        <end position="415"/>
    </location>
</feature>
<keyword evidence="3" id="KW-1185">Reference proteome</keyword>
<protein>
    <submittedName>
        <fullName evidence="2">Uncharacterized protein</fullName>
    </submittedName>
</protein>
<reference evidence="2 3" key="1">
    <citation type="journal article" date="2024" name="Science">
        <title>Giant polyketide synthase enzymes in the biosynthesis of giant marine polyether toxins.</title>
        <authorList>
            <person name="Fallon T.R."/>
            <person name="Shende V.V."/>
            <person name="Wierzbicki I.H."/>
            <person name="Pendleton A.L."/>
            <person name="Watervoot N.F."/>
            <person name="Auber R.P."/>
            <person name="Gonzalez D.J."/>
            <person name="Wisecaver J.H."/>
            <person name="Moore B.S."/>
        </authorList>
    </citation>
    <scope>NUCLEOTIDE SEQUENCE [LARGE SCALE GENOMIC DNA]</scope>
    <source>
        <strain evidence="2 3">12B1</strain>
    </source>
</reference>
<dbReference type="EMBL" id="JBGBPQ010000030">
    <property type="protein sequence ID" value="KAL1495910.1"/>
    <property type="molecule type" value="Genomic_DNA"/>
</dbReference>
<comment type="caution">
    <text evidence="2">The sequence shown here is derived from an EMBL/GenBank/DDBJ whole genome shotgun (WGS) entry which is preliminary data.</text>
</comment>
<feature type="compositionally biased region" description="Pro residues" evidence="1">
    <location>
        <begin position="453"/>
        <end position="462"/>
    </location>
</feature>
<feature type="compositionally biased region" description="Basic residues" evidence="1">
    <location>
        <begin position="600"/>
        <end position="615"/>
    </location>
</feature>
<sequence length="656" mass="69259">MAAEGNSGNAAARCFSELTQSAGELVQRVRARISPPDTKSTWLGPSAQLAEALSGSVLRCASADGESFWAVVPPRTSSVALVRRSRGVVSVRVSRDGAIASAKYEELLSFHRFVLGITPGILTMGGARGAHAHTVKLLATGDEVTVSVVATATAADARPTFLVACGSDEMIGPTDDFAEALSELSVRELPWEQFAQGAWWGLPPVAVAPVVRPMPWTSVDDAIGIAMVFGMPSVSSNMEVFQFLIGCCEPPPAWMDAHELSQASADDAPAVEREALAAVLLQLSAATRSAPEVVDSVHSRLKAIMQSEEAPPPFVAFGRAWRQGALEPPARRTSQVASPALAAVQRHAARTSSPQAAAVTLDDELDVMSPNTLRSKLRAILTSGPSGETVRPAPAAAGAASATPVVRSPSTATRRAPARRVQHSGQLGGLFDGGLAAMDPSLTVSGTTSLPIRPAPPVPPTAPRARSPSPVPAMSRAPSVASVLPTISPDESSARATAVIIPRDYYDGPVTVVVRGLVDNGMPDVVAQLAHAAGDTALRATPGSTFEALSLLRHIEEVFADVCGVAPAFANFRERPVARDWHEAVDAVQVLLGKHCNSWKPRKQKGNRPTLRRVRQSPVARSPQSQRSGREPTSLATVRLRRSTSCPRLKRRRRSF</sequence>
<feature type="region of interest" description="Disordered" evidence="1">
    <location>
        <begin position="384"/>
        <end position="421"/>
    </location>
</feature>
<accession>A0AB34IB26</accession>
<evidence type="ECO:0000313" key="2">
    <source>
        <dbReference type="EMBL" id="KAL1495910.1"/>
    </source>
</evidence>
<evidence type="ECO:0000256" key="1">
    <source>
        <dbReference type="SAM" id="MobiDB-lite"/>
    </source>
</evidence>
<dbReference type="Proteomes" id="UP001515480">
    <property type="component" value="Unassembled WGS sequence"/>
</dbReference>
<feature type="region of interest" description="Disordered" evidence="1">
    <location>
        <begin position="598"/>
        <end position="656"/>
    </location>
</feature>